<evidence type="ECO:0000256" key="1">
    <source>
        <dbReference type="SAM" id="MobiDB-lite"/>
    </source>
</evidence>
<dbReference type="Proteomes" id="UP000295830">
    <property type="component" value="Unassembled WGS sequence"/>
</dbReference>
<proteinExistence type="predicted"/>
<accession>A0A4V3ER24</accession>
<protein>
    <submittedName>
        <fullName evidence="2">Uncharacterized protein</fullName>
    </submittedName>
</protein>
<keyword evidence="3" id="KW-1185">Reference proteome</keyword>
<dbReference type="PROSITE" id="PS51257">
    <property type="entry name" value="PROKAR_LIPOPROTEIN"/>
    <property type="match status" value="1"/>
</dbReference>
<sequence length="120" mass="13056">MSVSRFLLMILIIVAIGGCGSFPEPDPETDAGTHSEPVTAEPEPTTEDCNWSQKRGIAELMEVRNGTGLFHFHPDSIPVTQGIDPDWSVGDEFKAVLETPEPPGCADKRLTRIRPLAPTD</sequence>
<dbReference type="AlphaFoldDB" id="A0A4V3ER24"/>
<comment type="caution">
    <text evidence="2">The sequence shown here is derived from an EMBL/GenBank/DDBJ whole genome shotgun (WGS) entry which is preliminary data.</text>
</comment>
<feature type="region of interest" description="Disordered" evidence="1">
    <location>
        <begin position="22"/>
        <end position="50"/>
    </location>
</feature>
<evidence type="ECO:0000313" key="2">
    <source>
        <dbReference type="EMBL" id="TDT44348.1"/>
    </source>
</evidence>
<organism evidence="2 3">
    <name type="scientific">Halospina denitrificans</name>
    <dbReference type="NCBI Taxonomy" id="332522"/>
    <lineage>
        <taxon>Bacteria</taxon>
        <taxon>Pseudomonadati</taxon>
        <taxon>Pseudomonadota</taxon>
        <taxon>Gammaproteobacteria</taxon>
        <taxon>Halospina</taxon>
    </lineage>
</organism>
<gene>
    <name evidence="2" type="ORF">DES49_0450</name>
</gene>
<name>A0A4V3ER24_9GAMM</name>
<dbReference type="RefSeq" id="WP_133734737.1">
    <property type="nucleotide sequence ID" value="NZ_SOAX01000001.1"/>
</dbReference>
<evidence type="ECO:0000313" key="3">
    <source>
        <dbReference type="Proteomes" id="UP000295830"/>
    </source>
</evidence>
<dbReference type="EMBL" id="SOAX01000001">
    <property type="protein sequence ID" value="TDT44348.1"/>
    <property type="molecule type" value="Genomic_DNA"/>
</dbReference>
<dbReference type="OrthoDB" id="7066343at2"/>
<reference evidence="2 3" key="1">
    <citation type="submission" date="2019-03" db="EMBL/GenBank/DDBJ databases">
        <title>Genomic Encyclopedia of Type Strains, Phase IV (KMG-IV): sequencing the most valuable type-strain genomes for metagenomic binning, comparative biology and taxonomic classification.</title>
        <authorList>
            <person name="Goeker M."/>
        </authorList>
    </citation>
    <scope>NUCLEOTIDE SEQUENCE [LARGE SCALE GENOMIC DNA]</scope>
    <source>
        <strain evidence="2 3">DSM 15505</strain>
    </source>
</reference>